<protein>
    <submittedName>
        <fullName evidence="1">Uncharacterized protein</fullName>
    </submittedName>
</protein>
<evidence type="ECO:0000313" key="1">
    <source>
        <dbReference type="EMBL" id="AWO98023.1"/>
    </source>
</evidence>
<feature type="non-terminal residue" evidence="1">
    <location>
        <position position="1"/>
    </location>
</feature>
<accession>A0A2U9B256</accession>
<reference evidence="1 2" key="1">
    <citation type="submission" date="2017-12" db="EMBL/GenBank/DDBJ databases">
        <title>Integrating genomic resources of turbot (Scophthalmus maximus) in depth evaluation of genetic and physical mapping variation across individuals.</title>
        <authorList>
            <person name="Martinez P."/>
        </authorList>
    </citation>
    <scope>NUCLEOTIDE SEQUENCE [LARGE SCALE GENOMIC DNA]</scope>
</reference>
<proteinExistence type="predicted"/>
<organism evidence="1 2">
    <name type="scientific">Scophthalmus maximus</name>
    <name type="common">Turbot</name>
    <name type="synonym">Psetta maxima</name>
    <dbReference type="NCBI Taxonomy" id="52904"/>
    <lineage>
        <taxon>Eukaryota</taxon>
        <taxon>Metazoa</taxon>
        <taxon>Chordata</taxon>
        <taxon>Craniata</taxon>
        <taxon>Vertebrata</taxon>
        <taxon>Euteleostomi</taxon>
        <taxon>Actinopterygii</taxon>
        <taxon>Neopterygii</taxon>
        <taxon>Teleostei</taxon>
        <taxon>Neoteleostei</taxon>
        <taxon>Acanthomorphata</taxon>
        <taxon>Carangaria</taxon>
        <taxon>Pleuronectiformes</taxon>
        <taxon>Pleuronectoidei</taxon>
        <taxon>Scophthalmidae</taxon>
        <taxon>Scophthalmus</taxon>
    </lineage>
</organism>
<dbReference type="Proteomes" id="UP000246464">
    <property type="component" value="Chromosome 2"/>
</dbReference>
<dbReference type="EMBL" id="CP026244">
    <property type="protein sequence ID" value="AWO98023.1"/>
    <property type="molecule type" value="Genomic_DNA"/>
</dbReference>
<evidence type="ECO:0000313" key="2">
    <source>
        <dbReference type="Proteomes" id="UP000246464"/>
    </source>
</evidence>
<keyword evidence="2" id="KW-1185">Reference proteome</keyword>
<gene>
    <name evidence="1" type="ORF">SMAX5B_007824</name>
</gene>
<sequence>GILCLFFPSPALILSRAIGFSRGVGEVEKVTVEISAACIALASPPLQIGFLLPSSHTDA</sequence>
<dbReference type="AlphaFoldDB" id="A0A2U9B256"/>
<name>A0A2U9B256_SCOMX</name>